<dbReference type="PANTHER" id="PTHR42879">
    <property type="entry name" value="3-OXOACYL-(ACYL-CARRIER-PROTEIN) REDUCTASE"/>
    <property type="match status" value="1"/>
</dbReference>
<dbReference type="SMART" id="SM00822">
    <property type="entry name" value="PKS_KR"/>
    <property type="match status" value="1"/>
</dbReference>
<comment type="caution">
    <text evidence="4">The sequence shown here is derived from an EMBL/GenBank/DDBJ whole genome shotgun (WGS) entry which is preliminary data.</text>
</comment>
<dbReference type="Proteomes" id="UP000598775">
    <property type="component" value="Unassembled WGS sequence"/>
</dbReference>
<dbReference type="PROSITE" id="PS00061">
    <property type="entry name" value="ADH_SHORT"/>
    <property type="match status" value="1"/>
</dbReference>
<dbReference type="InterPro" id="IPR057326">
    <property type="entry name" value="KR_dom"/>
</dbReference>
<dbReference type="InterPro" id="IPR036291">
    <property type="entry name" value="NAD(P)-bd_dom_sf"/>
</dbReference>
<dbReference type="RefSeq" id="WP_188673389.1">
    <property type="nucleotide sequence ID" value="NZ_BMGP01000001.1"/>
</dbReference>
<keyword evidence="5" id="KW-1185">Reference proteome</keyword>
<proteinExistence type="inferred from homology"/>
<keyword evidence="2" id="KW-0560">Oxidoreductase</keyword>
<evidence type="ECO:0000256" key="1">
    <source>
        <dbReference type="ARBA" id="ARBA00006484"/>
    </source>
</evidence>
<dbReference type="InterPro" id="IPR050259">
    <property type="entry name" value="SDR"/>
</dbReference>
<dbReference type="EMBL" id="BMGP01000001">
    <property type="protein sequence ID" value="GGF14827.1"/>
    <property type="molecule type" value="Genomic_DNA"/>
</dbReference>
<dbReference type="InterPro" id="IPR002347">
    <property type="entry name" value="SDR_fam"/>
</dbReference>
<dbReference type="Gene3D" id="3.40.50.720">
    <property type="entry name" value="NAD(P)-binding Rossmann-like Domain"/>
    <property type="match status" value="1"/>
</dbReference>
<dbReference type="NCBIfam" id="NF009466">
    <property type="entry name" value="PRK12826.1-2"/>
    <property type="match status" value="1"/>
</dbReference>
<gene>
    <name evidence="4" type="primary">fabG</name>
    <name evidence="4" type="ORF">GCM10011399_05890</name>
</gene>
<evidence type="ECO:0000313" key="4">
    <source>
        <dbReference type="EMBL" id="GGF14827.1"/>
    </source>
</evidence>
<evidence type="ECO:0000256" key="2">
    <source>
        <dbReference type="ARBA" id="ARBA00023002"/>
    </source>
</evidence>
<dbReference type="GO" id="GO:0016491">
    <property type="term" value="F:oxidoreductase activity"/>
    <property type="evidence" value="ECO:0007669"/>
    <property type="project" value="UniProtKB-KW"/>
</dbReference>
<dbReference type="Pfam" id="PF13561">
    <property type="entry name" value="adh_short_C2"/>
    <property type="match status" value="1"/>
</dbReference>
<evidence type="ECO:0000259" key="3">
    <source>
        <dbReference type="SMART" id="SM00822"/>
    </source>
</evidence>
<reference evidence="4 5" key="1">
    <citation type="journal article" date="2014" name="Int. J. Syst. Evol. Microbiol.">
        <title>Complete genome sequence of Corynebacterium casei LMG S-19264T (=DSM 44701T), isolated from a smear-ripened cheese.</title>
        <authorList>
            <consortium name="US DOE Joint Genome Institute (JGI-PGF)"/>
            <person name="Walter F."/>
            <person name="Albersmeier A."/>
            <person name="Kalinowski J."/>
            <person name="Ruckert C."/>
        </authorList>
    </citation>
    <scope>NUCLEOTIDE SEQUENCE [LARGE SCALE GENOMIC DNA]</scope>
    <source>
        <strain evidence="4 5">CGMCC 1.12976</strain>
    </source>
</reference>
<dbReference type="SUPFAM" id="SSF51735">
    <property type="entry name" value="NAD(P)-binding Rossmann-fold domains"/>
    <property type="match status" value="1"/>
</dbReference>
<dbReference type="PRINTS" id="PR00080">
    <property type="entry name" value="SDRFAMILY"/>
</dbReference>
<dbReference type="GO" id="GO:0032787">
    <property type="term" value="P:monocarboxylic acid metabolic process"/>
    <property type="evidence" value="ECO:0007669"/>
    <property type="project" value="UniProtKB-ARBA"/>
</dbReference>
<dbReference type="PANTHER" id="PTHR42879:SF2">
    <property type="entry name" value="3-OXOACYL-[ACYL-CARRIER-PROTEIN] REDUCTASE FABG"/>
    <property type="match status" value="1"/>
</dbReference>
<accession>A0A917B1J0</accession>
<dbReference type="AlphaFoldDB" id="A0A917B1J0"/>
<dbReference type="PRINTS" id="PR00081">
    <property type="entry name" value="GDHRDH"/>
</dbReference>
<protein>
    <submittedName>
        <fullName evidence="4">3-oxoacyl-ACP reductase</fullName>
    </submittedName>
</protein>
<dbReference type="FunFam" id="3.40.50.720:FF:000173">
    <property type="entry name" value="3-oxoacyl-[acyl-carrier protein] reductase"/>
    <property type="match status" value="1"/>
</dbReference>
<sequence length="260" mass="27508">MTETREATTGRYVGRTVLITGAAQGLGLAMAERFAFEGASLAIGDLSEDAITDAARHIHESYGVDVTATRMDVTDSTHVTDWVAASRDRHGTIDVLINNAGIIRDNRIENISDEDWAAVVDVSLTGAFLCSRAVFPHMRNQRYGRIISFSSMSWRGNFGQVNYVAAKAGVVGLTRGLALEGARYGITANAIAPGLISTPMLESMNAEARTLLVGKVPMKRAGDPSNIAEGAAFLASEAASYITGVVLDIDGGISIGSSLR</sequence>
<dbReference type="InterPro" id="IPR020904">
    <property type="entry name" value="Sc_DH/Rdtase_CS"/>
</dbReference>
<evidence type="ECO:0000313" key="5">
    <source>
        <dbReference type="Proteomes" id="UP000598775"/>
    </source>
</evidence>
<comment type="similarity">
    <text evidence="1">Belongs to the short-chain dehydrogenases/reductases (SDR) family.</text>
</comment>
<organism evidence="4 5">
    <name type="scientific">Subtercola lobariae</name>
    <dbReference type="NCBI Taxonomy" id="1588641"/>
    <lineage>
        <taxon>Bacteria</taxon>
        <taxon>Bacillati</taxon>
        <taxon>Actinomycetota</taxon>
        <taxon>Actinomycetes</taxon>
        <taxon>Micrococcales</taxon>
        <taxon>Microbacteriaceae</taxon>
        <taxon>Subtercola</taxon>
    </lineage>
</organism>
<feature type="domain" description="Ketoreductase" evidence="3">
    <location>
        <begin position="15"/>
        <end position="194"/>
    </location>
</feature>
<name>A0A917B1J0_9MICO</name>